<reference evidence="1 2" key="1">
    <citation type="journal article" date="2021" name="Front. Genet.">
        <title>Chromosome-Level Genome Assembly Reveals Significant Gene Expansion in the Toll and IMD Signaling Pathways of Dendrolimus kikuchii.</title>
        <authorList>
            <person name="Zhou J."/>
            <person name="Wu P."/>
            <person name="Xiong Z."/>
            <person name="Liu N."/>
            <person name="Zhao N."/>
            <person name="Ji M."/>
            <person name="Qiu Y."/>
            <person name="Yang B."/>
        </authorList>
    </citation>
    <scope>NUCLEOTIDE SEQUENCE [LARGE SCALE GENOMIC DNA]</scope>
    <source>
        <strain evidence="1">Ann1</strain>
    </source>
</reference>
<evidence type="ECO:0000313" key="2">
    <source>
        <dbReference type="Proteomes" id="UP000824533"/>
    </source>
</evidence>
<gene>
    <name evidence="1" type="ORF">K1T71_004932</name>
</gene>
<accession>A0ACC1D5U1</accession>
<organism evidence="1 2">
    <name type="scientific">Dendrolimus kikuchii</name>
    <dbReference type="NCBI Taxonomy" id="765133"/>
    <lineage>
        <taxon>Eukaryota</taxon>
        <taxon>Metazoa</taxon>
        <taxon>Ecdysozoa</taxon>
        <taxon>Arthropoda</taxon>
        <taxon>Hexapoda</taxon>
        <taxon>Insecta</taxon>
        <taxon>Pterygota</taxon>
        <taxon>Neoptera</taxon>
        <taxon>Endopterygota</taxon>
        <taxon>Lepidoptera</taxon>
        <taxon>Glossata</taxon>
        <taxon>Ditrysia</taxon>
        <taxon>Bombycoidea</taxon>
        <taxon>Lasiocampidae</taxon>
        <taxon>Dendrolimus</taxon>
    </lineage>
</organism>
<sequence>MGKAKKGKKNLSAEDGDSDVETTNIDKVKPAKKGKKISVETDESEDEKPKGKVKQKKSVDEDVKEVTKNIKNVSITNKSQKKNATVSDEDESDDEPEQKPKKNNKKDEKKSAFSLLEIDDADDSPPEAPPSTDDEKPLQKPQKKKDMSTQDKKELPGKKGKKAKRKKDDSDDDIEKVLAELEMEYAGVKKELPTAVVEPENEKAEETAEEKKTKKKAKKDEIKPDTVKETETGENEGSDNENNISIKTAAQKKKEKKEREKLKKLEAKKKEEGKKDVPEKAKAPEQVEVKPETKEPDVKAPSEDKEAEGDTPVEGKKKKKGEKGDKEDKGKKGPTKKTIAAMQEALKKVKEEEERLKKEEEEKLRQEEERERQRLEAIRLEKERKERKKQKEKERKERLKAEGKLLTPKQKAEKARAQALLESLKAQGVEIGSAEKKPPRPGTRVKPGRLKSQISQEAPSTPSEEKKIDLEVDKKEEQPKQDDKKESDTESVKDAWDAESSEEETEPPPKPETVTPVKEDKRASPDKQKKVEEEESSEEETDSSDEESSSEEDSDDEQMTDAQKKREVILKRLEKRREDNEINKANNPLRAAVVCVLGHVDTGKTKILDKLRRTNVQDGEAGGITQQIGATNVPIENIREQTKHVKGVNEIAFKLPGLLIIDTPGHESFSNLRNRGSSLCDIAILVIDIMHGLEQQTIESINLLKQKKTPFIVALNKIDRLYDWQSAQRKDVRDILKLQQANTQLEFEKRTKDVMLQLNEQGLNAALFYENPDPRSYVSLVPTSAVTGEGMGNLLAMIVQACEGPLHKRLIFSQQLLATVLEVKAIPGLGTTIDAILINGTLHEGDTIILAGTDGPIVTQIRSLLMPQPMKELRVKNAYIEHKEVVGAQGVKIAAKELEKAIAGLNLLVAQKPDEVDVLKEEVARELKSALSSIKLSERGVYVQASTLGSLEALLEFLKASKIPYSAIRIGPVVKRDVMKASAMLEHDSQYATILAFDVKIERDAQEMADNLGVKIFAADIIYHLFDKFTAYREELKQKKREEFKHIAVFPCKLKVLPQFVFNSRDPIVAGVMIEAGIVKEGTPICVPSKEFVELGLVTSIEINHKQVETARKGQEVCIKIEPIPGESPKMFGRHFDETDMLVSKISRASIDACKDYFRDDLIKTDWQLMVELKKLFQILIQTVGNHGDWKRVGDGVLFSGSRSRPEQQGACAWTGPPFRNHSRSKHLEHFLTEGTACDPARRVLPFTYAVPTTPPYNTPDILLMVILCGLKM</sequence>
<keyword evidence="2" id="KW-1185">Reference proteome</keyword>
<name>A0ACC1D5U1_9NEOP</name>
<protein>
    <submittedName>
        <fullName evidence="1">Uncharacterized protein</fullName>
    </submittedName>
</protein>
<proteinExistence type="predicted"/>
<comment type="caution">
    <text evidence="1">The sequence shown here is derived from an EMBL/GenBank/DDBJ whole genome shotgun (WGS) entry which is preliminary data.</text>
</comment>
<evidence type="ECO:0000313" key="1">
    <source>
        <dbReference type="EMBL" id="KAJ0179220.1"/>
    </source>
</evidence>
<dbReference type="EMBL" id="CM034394">
    <property type="protein sequence ID" value="KAJ0179220.1"/>
    <property type="molecule type" value="Genomic_DNA"/>
</dbReference>
<dbReference type="Proteomes" id="UP000824533">
    <property type="component" value="Linkage Group LG08"/>
</dbReference>